<dbReference type="Pfam" id="PF13456">
    <property type="entry name" value="RVT_3"/>
    <property type="match status" value="1"/>
</dbReference>
<accession>A0AAW2SVC2</accession>
<dbReference type="InterPro" id="IPR012337">
    <property type="entry name" value="RNaseH-like_sf"/>
</dbReference>
<sequence length="394" mass="44337">MTPLETSTPTNNDQLQRNYQAPGRTRVSYLAYADDLMIFTTLCRQNMELLRDFLRAYEQVSGQLINGMKSFFIVGRQVSSLQTQAVQNVLGYQPKHLLVMYLGVPLYKGNIKACLFDSIISWLRDMLRVGIPVDASMKRKGFNFPSKCQCYEAEETISHLFVEITAVQGVWQHFDALFGLCPCDTGSLTHMRNAAKYRGVQFPTDGIILKVQRHLRTLYATPTLTSTQWKGDLHQFKLNTDGFSLGNRGLAGAADIIRDSDGNLHLVYQVALGTGTSVIAKLTAVWRGLEFTLAHGLAPLVVEVDAITAIHSYSLVFLGSGRYNLIMRIIHIQQLLVSDIQHVFREANGAADHLVKETASLQLTRVLRHDDITGVFREILCLDKWEIPHLRRGR</sequence>
<dbReference type="GO" id="GO:0003676">
    <property type="term" value="F:nucleic acid binding"/>
    <property type="evidence" value="ECO:0007669"/>
    <property type="project" value="InterPro"/>
</dbReference>
<dbReference type="Gene3D" id="3.30.420.10">
    <property type="entry name" value="Ribonuclease H-like superfamily/Ribonuclease H"/>
    <property type="match status" value="1"/>
</dbReference>
<dbReference type="EMBL" id="JACGWM010000001">
    <property type="protein sequence ID" value="KAL0396358.1"/>
    <property type="molecule type" value="Genomic_DNA"/>
</dbReference>
<proteinExistence type="predicted"/>
<dbReference type="CDD" id="cd06222">
    <property type="entry name" value="RNase_H_like"/>
    <property type="match status" value="1"/>
</dbReference>
<dbReference type="InterPro" id="IPR053151">
    <property type="entry name" value="RNase_H-like"/>
</dbReference>
<reference evidence="2" key="2">
    <citation type="journal article" date="2024" name="Plant">
        <title>Genomic evolution and insights into agronomic trait innovations of Sesamum species.</title>
        <authorList>
            <person name="Miao H."/>
            <person name="Wang L."/>
            <person name="Qu L."/>
            <person name="Liu H."/>
            <person name="Sun Y."/>
            <person name="Le M."/>
            <person name="Wang Q."/>
            <person name="Wei S."/>
            <person name="Zheng Y."/>
            <person name="Lin W."/>
            <person name="Duan Y."/>
            <person name="Cao H."/>
            <person name="Xiong S."/>
            <person name="Wang X."/>
            <person name="Wei L."/>
            <person name="Li C."/>
            <person name="Ma Q."/>
            <person name="Ju M."/>
            <person name="Zhao R."/>
            <person name="Li G."/>
            <person name="Mu C."/>
            <person name="Tian Q."/>
            <person name="Mei H."/>
            <person name="Zhang T."/>
            <person name="Gao T."/>
            <person name="Zhang H."/>
        </authorList>
    </citation>
    <scope>NUCLEOTIDE SEQUENCE</scope>
    <source>
        <strain evidence="2">KEN8</strain>
    </source>
</reference>
<organism evidence="2">
    <name type="scientific">Sesamum calycinum</name>
    <dbReference type="NCBI Taxonomy" id="2727403"/>
    <lineage>
        <taxon>Eukaryota</taxon>
        <taxon>Viridiplantae</taxon>
        <taxon>Streptophyta</taxon>
        <taxon>Embryophyta</taxon>
        <taxon>Tracheophyta</taxon>
        <taxon>Spermatophyta</taxon>
        <taxon>Magnoliopsida</taxon>
        <taxon>eudicotyledons</taxon>
        <taxon>Gunneridae</taxon>
        <taxon>Pentapetalae</taxon>
        <taxon>asterids</taxon>
        <taxon>lamiids</taxon>
        <taxon>Lamiales</taxon>
        <taxon>Pedaliaceae</taxon>
        <taxon>Sesamum</taxon>
    </lineage>
</organism>
<dbReference type="PANTHER" id="PTHR47723">
    <property type="entry name" value="OS05G0353850 PROTEIN"/>
    <property type="match status" value="1"/>
</dbReference>
<gene>
    <name evidence="2" type="ORF">Scaly_0084200</name>
</gene>
<comment type="caution">
    <text evidence="2">The sequence shown here is derived from an EMBL/GenBank/DDBJ whole genome shotgun (WGS) entry which is preliminary data.</text>
</comment>
<evidence type="ECO:0000313" key="2">
    <source>
        <dbReference type="EMBL" id="KAL0396358.1"/>
    </source>
</evidence>
<dbReference type="InterPro" id="IPR036397">
    <property type="entry name" value="RNaseH_sf"/>
</dbReference>
<dbReference type="GO" id="GO:0004523">
    <property type="term" value="F:RNA-DNA hybrid ribonuclease activity"/>
    <property type="evidence" value="ECO:0007669"/>
    <property type="project" value="InterPro"/>
</dbReference>
<dbReference type="AlphaFoldDB" id="A0AAW2SVC2"/>
<name>A0AAW2SVC2_9LAMI</name>
<dbReference type="InterPro" id="IPR002156">
    <property type="entry name" value="RNaseH_domain"/>
</dbReference>
<feature type="domain" description="RNase H type-1" evidence="1">
    <location>
        <begin position="239"/>
        <end position="357"/>
    </location>
</feature>
<evidence type="ECO:0000259" key="1">
    <source>
        <dbReference type="Pfam" id="PF13456"/>
    </source>
</evidence>
<protein>
    <submittedName>
        <fullName evidence="2">Ribonuclease H protein</fullName>
    </submittedName>
</protein>
<reference evidence="2" key="1">
    <citation type="submission" date="2020-06" db="EMBL/GenBank/DDBJ databases">
        <authorList>
            <person name="Li T."/>
            <person name="Hu X."/>
            <person name="Zhang T."/>
            <person name="Song X."/>
            <person name="Zhang H."/>
            <person name="Dai N."/>
            <person name="Sheng W."/>
            <person name="Hou X."/>
            <person name="Wei L."/>
        </authorList>
    </citation>
    <scope>NUCLEOTIDE SEQUENCE</scope>
    <source>
        <strain evidence="2">KEN8</strain>
        <tissue evidence="2">Leaf</tissue>
    </source>
</reference>
<dbReference type="InterPro" id="IPR044730">
    <property type="entry name" value="RNase_H-like_dom_plant"/>
</dbReference>
<dbReference type="SUPFAM" id="SSF53098">
    <property type="entry name" value="Ribonuclease H-like"/>
    <property type="match status" value="1"/>
</dbReference>
<dbReference type="PANTHER" id="PTHR47723:SF19">
    <property type="entry name" value="POLYNUCLEOTIDYL TRANSFERASE, RIBONUCLEASE H-LIKE SUPERFAMILY PROTEIN"/>
    <property type="match status" value="1"/>
</dbReference>